<feature type="compositionally biased region" description="Polar residues" evidence="1">
    <location>
        <begin position="13"/>
        <end position="24"/>
    </location>
</feature>
<accession>A0A0F2M3D0</accession>
<dbReference type="OrthoDB" id="5336357at2759"/>
<comment type="caution">
    <text evidence="2">The sequence shown here is derived from an EMBL/GenBank/DDBJ whole genome shotgun (WGS) entry which is preliminary data.</text>
</comment>
<dbReference type="VEuPathDB" id="FungiDB:SPSK_03624"/>
<feature type="region of interest" description="Disordered" evidence="1">
    <location>
        <begin position="1"/>
        <end position="56"/>
    </location>
</feature>
<dbReference type="RefSeq" id="XP_016585322.1">
    <property type="nucleotide sequence ID" value="XM_016730461.1"/>
</dbReference>
<evidence type="ECO:0000256" key="1">
    <source>
        <dbReference type="SAM" id="MobiDB-lite"/>
    </source>
</evidence>
<evidence type="ECO:0000313" key="2">
    <source>
        <dbReference type="EMBL" id="KJR82646.1"/>
    </source>
</evidence>
<feature type="compositionally biased region" description="Polar residues" evidence="1">
    <location>
        <begin position="32"/>
        <end position="42"/>
    </location>
</feature>
<protein>
    <submittedName>
        <fullName evidence="2">Uncharacterized protein</fullName>
    </submittedName>
</protein>
<dbReference type="KEGG" id="ssck:SPSK_03624"/>
<proteinExistence type="predicted"/>
<feature type="region of interest" description="Disordered" evidence="1">
    <location>
        <begin position="91"/>
        <end position="117"/>
    </location>
</feature>
<reference evidence="2 3" key="1">
    <citation type="journal article" date="2014" name="BMC Genomics">
        <title>Comparative genomics of the major fungal agents of human and animal Sporotrichosis: Sporothrix schenckii and Sporothrix brasiliensis.</title>
        <authorList>
            <person name="Teixeira M.M."/>
            <person name="de Almeida L.G."/>
            <person name="Kubitschek-Barreira P."/>
            <person name="Alves F.L."/>
            <person name="Kioshima E.S."/>
            <person name="Abadio A.K."/>
            <person name="Fernandes L."/>
            <person name="Derengowski L.S."/>
            <person name="Ferreira K.S."/>
            <person name="Souza R.C."/>
            <person name="Ruiz J.C."/>
            <person name="de Andrade N.C."/>
            <person name="Paes H.C."/>
            <person name="Nicola A.M."/>
            <person name="Albuquerque P."/>
            <person name="Gerber A.L."/>
            <person name="Martins V.P."/>
            <person name="Peconick L.D."/>
            <person name="Neto A.V."/>
            <person name="Chaucanez C.B."/>
            <person name="Silva P.A."/>
            <person name="Cunha O.L."/>
            <person name="de Oliveira F.F."/>
            <person name="dos Santos T.C."/>
            <person name="Barros A.L."/>
            <person name="Soares M.A."/>
            <person name="de Oliveira L.M."/>
            <person name="Marini M.M."/>
            <person name="Villalobos-Duno H."/>
            <person name="Cunha M.M."/>
            <person name="de Hoog S."/>
            <person name="da Silveira J.F."/>
            <person name="Henrissat B."/>
            <person name="Nino-Vega G.A."/>
            <person name="Cisalpino P.S."/>
            <person name="Mora-Montes H.M."/>
            <person name="Almeida S.R."/>
            <person name="Stajich J.E."/>
            <person name="Lopes-Bezerra L.M."/>
            <person name="Vasconcelos A.T."/>
            <person name="Felipe M.S."/>
        </authorList>
    </citation>
    <scope>NUCLEOTIDE SEQUENCE [LARGE SCALE GENOMIC DNA]</scope>
    <source>
        <strain evidence="2 3">1099-18</strain>
    </source>
</reference>
<sequence>MAFQLKRKRSDSELSFSCSTTLSSPPRPTADFGSSPSPSDDVTTLPAIFRGRGTPLHFNSRTLKRYRDSRPSEAEVHEHTLKLLYSAQQSGRVRLSSGPGQNRQQMVGLGGQDGQDSQHDLPALQGQHSLGLDSVDTDQNQRSLHSFWNIAQPVSRQRTPLVIEADGYTPGVSTMHVSQGPNGATVYKEVDSVMG</sequence>
<organism evidence="2 3">
    <name type="scientific">Sporothrix schenckii 1099-18</name>
    <dbReference type="NCBI Taxonomy" id="1397361"/>
    <lineage>
        <taxon>Eukaryota</taxon>
        <taxon>Fungi</taxon>
        <taxon>Dikarya</taxon>
        <taxon>Ascomycota</taxon>
        <taxon>Pezizomycotina</taxon>
        <taxon>Sordariomycetes</taxon>
        <taxon>Sordariomycetidae</taxon>
        <taxon>Ophiostomatales</taxon>
        <taxon>Ophiostomataceae</taxon>
        <taxon>Sporothrix</taxon>
    </lineage>
</organism>
<name>A0A0F2M3D0_SPOSC</name>
<gene>
    <name evidence="2" type="ORF">SPSK_03624</name>
</gene>
<reference evidence="2 3" key="2">
    <citation type="journal article" date="2015" name="Eukaryot. Cell">
        <title>Asexual propagation of a virulent clone complex in a human and feline outbreak of sporotrichosis.</title>
        <authorList>
            <person name="Teixeira Mde M."/>
            <person name="Rodrigues A.M."/>
            <person name="Tsui C.K."/>
            <person name="de Almeida L.G."/>
            <person name="Van Diepeningen A.D."/>
            <person name="van den Ende B.G."/>
            <person name="Fernandes G.F."/>
            <person name="Kano R."/>
            <person name="Hamelin R.C."/>
            <person name="Lopes-Bezerra L.M."/>
            <person name="Vasconcelos A.T."/>
            <person name="de Hoog S."/>
            <person name="de Camargo Z.P."/>
            <person name="Felipe M.S."/>
        </authorList>
    </citation>
    <scope>NUCLEOTIDE SEQUENCE [LARGE SCALE GENOMIC DNA]</scope>
    <source>
        <strain evidence="2 3">1099-18</strain>
    </source>
</reference>
<dbReference type="Proteomes" id="UP000033710">
    <property type="component" value="Unassembled WGS sequence"/>
</dbReference>
<dbReference type="GeneID" id="27665738"/>
<evidence type="ECO:0000313" key="3">
    <source>
        <dbReference type="Proteomes" id="UP000033710"/>
    </source>
</evidence>
<dbReference type="AlphaFoldDB" id="A0A0F2M3D0"/>
<dbReference type="EMBL" id="AXCR01000010">
    <property type="protein sequence ID" value="KJR82646.1"/>
    <property type="molecule type" value="Genomic_DNA"/>
</dbReference>